<dbReference type="RefSeq" id="WP_216874278.1">
    <property type="nucleotide sequence ID" value="NZ_JAERQM010000002.1"/>
</dbReference>
<organism evidence="1 2">
    <name type="scientific">Falsiroseomonas oleicola</name>
    <dbReference type="NCBI Taxonomy" id="2801474"/>
    <lineage>
        <taxon>Bacteria</taxon>
        <taxon>Pseudomonadati</taxon>
        <taxon>Pseudomonadota</taxon>
        <taxon>Alphaproteobacteria</taxon>
        <taxon>Acetobacterales</taxon>
        <taxon>Roseomonadaceae</taxon>
        <taxon>Falsiroseomonas</taxon>
    </lineage>
</organism>
<evidence type="ECO:0000313" key="2">
    <source>
        <dbReference type="Proteomes" id="UP000689967"/>
    </source>
</evidence>
<sequence>MPQPVPRPPARPALFAERGCAVPFTAPLLAGARLRRQSPEPAELLLPGPGGTEVVAWDACLARRAPSLHDRQLWARISQQERPTPALIRAAAREVAWLGYAGRPAQAAALTAQRQQEAVRDVVREALAKAFGEEAAAGALLGPMVAILAQAGVGHDQLAQSPPTAAIPQGIVALQAFCASIAAFAQSAPGQAERRAASIALSAARMTLPKADACLAALWAAVAELPPGPARQAPQPAEVLPKLAALAARAEWLLDGWPMLGALWASADPAERGVLLAEMLSMLPVLPREAEGWAEDPPQDAPWDTLLRARDAVLPGLPEMPAGMWMARHEALRALVP</sequence>
<proteinExistence type="predicted"/>
<reference evidence="1 2" key="1">
    <citation type="submission" date="2021-01" db="EMBL/GenBank/DDBJ databases">
        <title>Roseomonas sp. nov, a bacterium isolated from an oil production mixture in Yumen Oilfield.</title>
        <authorList>
            <person name="Wu D."/>
        </authorList>
    </citation>
    <scope>NUCLEOTIDE SEQUENCE [LARGE SCALE GENOMIC DNA]</scope>
    <source>
        <strain evidence="1 2">ROY-5-3</strain>
    </source>
</reference>
<dbReference type="Proteomes" id="UP000689967">
    <property type="component" value="Unassembled WGS sequence"/>
</dbReference>
<dbReference type="EMBL" id="JAERQM010000002">
    <property type="protein sequence ID" value="MBU8543698.1"/>
    <property type="molecule type" value="Genomic_DNA"/>
</dbReference>
<protein>
    <submittedName>
        <fullName evidence="1">Uncharacterized protein</fullName>
    </submittedName>
</protein>
<accession>A0ABS6H7J0</accession>
<evidence type="ECO:0000313" key="1">
    <source>
        <dbReference type="EMBL" id="MBU8543698.1"/>
    </source>
</evidence>
<name>A0ABS6H7J0_9PROT</name>
<keyword evidence="2" id="KW-1185">Reference proteome</keyword>
<comment type="caution">
    <text evidence="1">The sequence shown here is derived from an EMBL/GenBank/DDBJ whole genome shotgun (WGS) entry which is preliminary data.</text>
</comment>
<gene>
    <name evidence="1" type="ORF">JJQ90_08270</name>
</gene>